<organism evidence="2 3">
    <name type="scientific">Vagococcus carniphilus</name>
    <dbReference type="NCBI Taxonomy" id="218144"/>
    <lineage>
        <taxon>Bacteria</taxon>
        <taxon>Bacillati</taxon>
        <taxon>Bacillota</taxon>
        <taxon>Bacilli</taxon>
        <taxon>Lactobacillales</taxon>
        <taxon>Enterococcaceae</taxon>
        <taxon>Vagococcus</taxon>
    </lineage>
</organism>
<gene>
    <name evidence="2" type="ORF">CBF28_07065</name>
</gene>
<dbReference type="InterPro" id="IPR050744">
    <property type="entry name" value="AI-2_Isomerase_LsrG"/>
</dbReference>
<dbReference type="PANTHER" id="PTHR33336:SF3">
    <property type="entry name" value="ABM DOMAIN-CONTAINING PROTEIN"/>
    <property type="match status" value="1"/>
</dbReference>
<dbReference type="GO" id="GO:0004497">
    <property type="term" value="F:monooxygenase activity"/>
    <property type="evidence" value="ECO:0007669"/>
    <property type="project" value="UniProtKB-KW"/>
</dbReference>
<dbReference type="Pfam" id="PF03992">
    <property type="entry name" value="ABM"/>
    <property type="match status" value="1"/>
</dbReference>
<dbReference type="InterPro" id="IPR007138">
    <property type="entry name" value="ABM_dom"/>
</dbReference>
<reference evidence="2 3" key="1">
    <citation type="submission" date="2017-05" db="EMBL/GenBank/DDBJ databases">
        <title>Vagococcus spp. assemblies.</title>
        <authorList>
            <person name="Gulvik C.A."/>
        </authorList>
    </citation>
    <scope>NUCLEOTIDE SEQUENCE [LARGE SCALE GENOMIC DNA]</scope>
    <source>
        <strain evidence="2 3">SS1714</strain>
    </source>
</reference>
<dbReference type="SUPFAM" id="SSF54909">
    <property type="entry name" value="Dimeric alpha+beta barrel"/>
    <property type="match status" value="1"/>
</dbReference>
<dbReference type="Proteomes" id="UP000288028">
    <property type="component" value="Unassembled WGS sequence"/>
</dbReference>
<evidence type="ECO:0000313" key="2">
    <source>
        <dbReference type="EMBL" id="RSU15480.1"/>
    </source>
</evidence>
<dbReference type="AlphaFoldDB" id="A0A430B549"/>
<evidence type="ECO:0000313" key="3">
    <source>
        <dbReference type="Proteomes" id="UP000288028"/>
    </source>
</evidence>
<dbReference type="PANTHER" id="PTHR33336">
    <property type="entry name" value="QUINOL MONOOXYGENASE YGIN-RELATED"/>
    <property type="match status" value="1"/>
</dbReference>
<dbReference type="RefSeq" id="WP_126793403.1">
    <property type="nucleotide sequence ID" value="NZ_CP060720.1"/>
</dbReference>
<evidence type="ECO:0000259" key="1">
    <source>
        <dbReference type="PROSITE" id="PS51725"/>
    </source>
</evidence>
<dbReference type="GO" id="GO:0005829">
    <property type="term" value="C:cytosol"/>
    <property type="evidence" value="ECO:0007669"/>
    <property type="project" value="TreeGrafter"/>
</dbReference>
<dbReference type="Gene3D" id="3.30.70.100">
    <property type="match status" value="1"/>
</dbReference>
<comment type="caution">
    <text evidence="2">The sequence shown here is derived from an EMBL/GenBank/DDBJ whole genome shotgun (WGS) entry which is preliminary data.</text>
</comment>
<protein>
    <submittedName>
        <fullName evidence="2">Antibiotic biosynthesis monooxygenase</fullName>
    </submittedName>
</protein>
<dbReference type="GeneID" id="95580813"/>
<proteinExistence type="predicted"/>
<keyword evidence="2" id="KW-0503">Monooxygenase</keyword>
<dbReference type="OrthoDB" id="287932at2"/>
<keyword evidence="2" id="KW-0560">Oxidoreductase</keyword>
<dbReference type="EMBL" id="NGKB01000005">
    <property type="protein sequence ID" value="RSU15480.1"/>
    <property type="molecule type" value="Genomic_DNA"/>
</dbReference>
<sequence>MLLLIAEDFIKIDSIPIVLPLYEELVNKTRKEPGCISYELTHDIKNPGHFLFLERWIDEAALQIHTETEHFKHLVPLIDEHTSKKAKYTRMTLVH</sequence>
<accession>A0A430B549</accession>
<name>A0A430B549_9ENTE</name>
<dbReference type="PROSITE" id="PS51725">
    <property type="entry name" value="ABM"/>
    <property type="match status" value="1"/>
</dbReference>
<keyword evidence="3" id="KW-1185">Reference proteome</keyword>
<feature type="domain" description="ABM" evidence="1">
    <location>
        <begin position="2"/>
        <end position="91"/>
    </location>
</feature>
<dbReference type="InterPro" id="IPR011008">
    <property type="entry name" value="Dimeric_a/b-barrel"/>
</dbReference>